<evidence type="ECO:0000313" key="5">
    <source>
        <dbReference type="RefSeq" id="XP_018336746.1"/>
    </source>
</evidence>
<dbReference type="GO" id="GO:0008203">
    <property type="term" value="P:cholesterol metabolic process"/>
    <property type="evidence" value="ECO:0007669"/>
    <property type="project" value="InterPro"/>
</dbReference>
<dbReference type="RefSeq" id="XP_018336746.1">
    <property type="nucleotide sequence ID" value="XM_018481244.1"/>
</dbReference>
<feature type="region of interest" description="Disordered" evidence="1">
    <location>
        <begin position="1"/>
        <end position="25"/>
    </location>
</feature>
<feature type="domain" description="Alpha/beta hydrolase fold-3" evidence="3">
    <location>
        <begin position="343"/>
        <end position="486"/>
    </location>
</feature>
<dbReference type="InterPro" id="IPR010468">
    <property type="entry name" value="HSL_N"/>
</dbReference>
<dbReference type="GO" id="GO:0019433">
    <property type="term" value="P:triglyceride catabolic process"/>
    <property type="evidence" value="ECO:0007669"/>
    <property type="project" value="TreeGrafter"/>
</dbReference>
<reference evidence="5" key="1">
    <citation type="submission" date="2025-08" db="UniProtKB">
        <authorList>
            <consortium name="RefSeq"/>
        </authorList>
    </citation>
    <scope>IDENTIFICATION</scope>
    <source>
        <tissue evidence="5">Entire body</tissue>
    </source>
</reference>
<dbReference type="PANTHER" id="PTHR23025:SF3">
    <property type="entry name" value="HORMONE-SENSITIVE LIPASE"/>
    <property type="match status" value="1"/>
</dbReference>
<dbReference type="InterPro" id="IPR029058">
    <property type="entry name" value="AB_hydrolase_fold"/>
</dbReference>
<feature type="domain" description="Hormone-sensitive lipase N-terminal" evidence="2">
    <location>
        <begin position="23"/>
        <end position="326"/>
    </location>
</feature>
<evidence type="ECO:0000259" key="3">
    <source>
        <dbReference type="Pfam" id="PF07859"/>
    </source>
</evidence>
<proteinExistence type="predicted"/>
<dbReference type="OrthoDB" id="408631at2759"/>
<sequence length="660" mass="73341">MTDAESFPQRKSEESEDDNTNSSTLNDLCKSNSDYFVNDNTENGQRLYTSFLTIADNLNSLAITRKKIESVVHNFDYDENTPANGYRSFLKVVDYAIAHSLQVIKKVSLKRDGVLFRKAVITKDVEACAHLLASLNNCLILLTTLLEWSSETELFPKEKRSPEEIILKTETINRYCFYGRCLGFQFCESIKPTLQMVAFAMAVFSEAYFSSGSYFTKATNSVISTATYLTDPEQRAKTIVNVSQTANIDFCKSFWFLSESELMHNLPSVIRAHAYVAVTKILLIPPKPLTLTINGQDIDIPIPESHIGKKTIQVRLISSNVREGMVGEASKKTNLPPSKGLLFHCHGGGFVAQSSKSHEIYLRLWARDLNVPILSVDYSLAPQAPYPRAIEEITYAYCWALKNCHLLGSTGETIIAAGDSAGANLLLGTCLKCATMNVPPPKGLFLAYVPTLINFVPSPARLLCLMDPLLPFGFMMRCLKAYAGTEKSSSSNDSDMSSFEEITHSDLADLQAHKSPTSEISDTLSNESFESQSLEGGNEFQNVEGLEDNNIDENVLYEAESNGSRSKINQYQDSISNSYSFIQRSLTGFVSNLKEHVGSWIPGTVQNIPEDVIHADKEKSIVDELKFEVPEDPFLSPYLASDEMLITLPPLKLLVCNHLD</sequence>
<dbReference type="AlphaFoldDB" id="A0A1W4XKV6"/>
<keyword evidence="4" id="KW-1185">Reference proteome</keyword>
<name>A0A1W4XKV6_AGRPL</name>
<dbReference type="SUPFAM" id="SSF53474">
    <property type="entry name" value="alpha/beta-Hydrolases"/>
    <property type="match status" value="1"/>
</dbReference>
<dbReference type="InterPro" id="IPR013094">
    <property type="entry name" value="AB_hydrolase_3"/>
</dbReference>
<dbReference type="GO" id="GO:0004771">
    <property type="term" value="F:sterol ester esterase activity"/>
    <property type="evidence" value="ECO:0007669"/>
    <property type="project" value="TreeGrafter"/>
</dbReference>
<evidence type="ECO:0000259" key="2">
    <source>
        <dbReference type="Pfam" id="PF06350"/>
    </source>
</evidence>
<dbReference type="PANTHER" id="PTHR23025">
    <property type="entry name" value="TRIACYLGLYCEROL LIPASE"/>
    <property type="match status" value="1"/>
</dbReference>
<dbReference type="InParanoid" id="A0A1W4XKV6"/>
<dbReference type="GO" id="GO:0005829">
    <property type="term" value="C:cytosol"/>
    <property type="evidence" value="ECO:0007669"/>
    <property type="project" value="TreeGrafter"/>
</dbReference>
<dbReference type="STRING" id="224129.A0A1W4XKV6"/>
<dbReference type="GeneID" id="108745144"/>
<dbReference type="KEGG" id="apln:108745144"/>
<evidence type="ECO:0000256" key="1">
    <source>
        <dbReference type="SAM" id="MobiDB-lite"/>
    </source>
</evidence>
<gene>
    <name evidence="5" type="primary">LOC108745144</name>
</gene>
<dbReference type="Proteomes" id="UP000192223">
    <property type="component" value="Unplaced"/>
</dbReference>
<evidence type="ECO:0000313" key="4">
    <source>
        <dbReference type="Proteomes" id="UP000192223"/>
    </source>
</evidence>
<dbReference type="GO" id="GO:0004806">
    <property type="term" value="F:triacylglycerol lipase activity"/>
    <property type="evidence" value="ECO:0007669"/>
    <property type="project" value="TreeGrafter"/>
</dbReference>
<feature type="region of interest" description="Disordered" evidence="1">
    <location>
        <begin position="513"/>
        <end position="535"/>
    </location>
</feature>
<dbReference type="Gene3D" id="3.40.50.1820">
    <property type="entry name" value="alpha/beta hydrolase"/>
    <property type="match status" value="1"/>
</dbReference>
<dbReference type="Pfam" id="PF07859">
    <property type="entry name" value="Abhydrolase_3"/>
    <property type="match status" value="1"/>
</dbReference>
<feature type="compositionally biased region" description="Polar residues" evidence="1">
    <location>
        <begin position="514"/>
        <end position="535"/>
    </location>
</feature>
<dbReference type="FunCoup" id="A0A1W4XKV6">
    <property type="interactions" value="155"/>
</dbReference>
<protein>
    <submittedName>
        <fullName evidence="5">Hormone-sensitive lipase isoform X1</fullName>
    </submittedName>
</protein>
<accession>A0A1W4XKV6</accession>
<organism evidence="4 5">
    <name type="scientific">Agrilus planipennis</name>
    <name type="common">Emerald ash borer</name>
    <name type="synonym">Agrilus marcopoli</name>
    <dbReference type="NCBI Taxonomy" id="224129"/>
    <lineage>
        <taxon>Eukaryota</taxon>
        <taxon>Metazoa</taxon>
        <taxon>Ecdysozoa</taxon>
        <taxon>Arthropoda</taxon>
        <taxon>Hexapoda</taxon>
        <taxon>Insecta</taxon>
        <taxon>Pterygota</taxon>
        <taxon>Neoptera</taxon>
        <taxon>Endopterygota</taxon>
        <taxon>Coleoptera</taxon>
        <taxon>Polyphaga</taxon>
        <taxon>Elateriformia</taxon>
        <taxon>Buprestoidea</taxon>
        <taxon>Buprestidae</taxon>
        <taxon>Agrilinae</taxon>
        <taxon>Agrilus</taxon>
    </lineage>
</organism>
<dbReference type="Pfam" id="PF06350">
    <property type="entry name" value="HSL_N"/>
    <property type="match status" value="1"/>
</dbReference>